<evidence type="ECO:0000256" key="3">
    <source>
        <dbReference type="ARBA" id="ARBA00004406"/>
    </source>
</evidence>
<dbReference type="Pfam" id="PF00067">
    <property type="entry name" value="p450"/>
    <property type="match status" value="1"/>
</dbReference>
<dbReference type="InterPro" id="IPR002401">
    <property type="entry name" value="Cyt_P450_E_grp-I"/>
</dbReference>
<evidence type="ECO:0000256" key="12">
    <source>
        <dbReference type="ARBA" id="ARBA00023136"/>
    </source>
</evidence>
<evidence type="ECO:0000256" key="14">
    <source>
        <dbReference type="RuleBase" id="RU000461"/>
    </source>
</evidence>
<evidence type="ECO:0000256" key="13">
    <source>
        <dbReference type="PIRSR" id="PIRSR602401-1"/>
    </source>
</evidence>
<evidence type="ECO:0000256" key="1">
    <source>
        <dbReference type="ARBA" id="ARBA00001971"/>
    </source>
</evidence>
<evidence type="ECO:0000256" key="8">
    <source>
        <dbReference type="ARBA" id="ARBA00022848"/>
    </source>
</evidence>
<dbReference type="GO" id="GO:0005506">
    <property type="term" value="F:iron ion binding"/>
    <property type="evidence" value="ECO:0007669"/>
    <property type="project" value="InterPro"/>
</dbReference>
<dbReference type="PRINTS" id="PR00385">
    <property type="entry name" value="P450"/>
</dbReference>
<evidence type="ECO:0008006" key="17">
    <source>
        <dbReference type="Google" id="ProtNLM"/>
    </source>
</evidence>
<evidence type="ECO:0000256" key="2">
    <source>
        <dbReference type="ARBA" id="ARBA00004174"/>
    </source>
</evidence>
<keyword evidence="7" id="KW-0256">Endoplasmic reticulum</keyword>
<dbReference type="PROSITE" id="PS00086">
    <property type="entry name" value="CYTOCHROME_P450"/>
    <property type="match status" value="1"/>
</dbReference>
<dbReference type="Proteomes" id="UP001168821">
    <property type="component" value="Unassembled WGS sequence"/>
</dbReference>
<keyword evidence="10 13" id="KW-0408">Iron</keyword>
<keyword evidence="8" id="KW-0492">Microsome</keyword>
<dbReference type="EMBL" id="JALNTZ010000007">
    <property type="protein sequence ID" value="KAJ3645271.1"/>
    <property type="molecule type" value="Genomic_DNA"/>
</dbReference>
<dbReference type="PRINTS" id="PR00463">
    <property type="entry name" value="EP450I"/>
</dbReference>
<keyword evidence="16" id="KW-1185">Reference proteome</keyword>
<evidence type="ECO:0000256" key="4">
    <source>
        <dbReference type="ARBA" id="ARBA00010617"/>
    </source>
</evidence>
<protein>
    <recommendedName>
        <fullName evidence="17">Cytochrome P450</fullName>
    </recommendedName>
</protein>
<comment type="cofactor">
    <cofactor evidence="1 13">
        <name>heme</name>
        <dbReference type="ChEBI" id="CHEBI:30413"/>
    </cofactor>
</comment>
<evidence type="ECO:0000256" key="11">
    <source>
        <dbReference type="ARBA" id="ARBA00023033"/>
    </source>
</evidence>
<dbReference type="AlphaFoldDB" id="A0AA38HXB6"/>
<dbReference type="PANTHER" id="PTHR24292:SF54">
    <property type="entry name" value="CYP9F3-RELATED"/>
    <property type="match status" value="1"/>
</dbReference>
<dbReference type="InterPro" id="IPR036396">
    <property type="entry name" value="Cyt_P450_sf"/>
</dbReference>
<dbReference type="GO" id="GO:0016705">
    <property type="term" value="F:oxidoreductase activity, acting on paired donors, with incorporation or reduction of molecular oxygen"/>
    <property type="evidence" value="ECO:0007669"/>
    <property type="project" value="InterPro"/>
</dbReference>
<dbReference type="SUPFAM" id="SSF48264">
    <property type="entry name" value="Cytochrome P450"/>
    <property type="match status" value="1"/>
</dbReference>
<evidence type="ECO:0000256" key="6">
    <source>
        <dbReference type="ARBA" id="ARBA00022723"/>
    </source>
</evidence>
<evidence type="ECO:0000256" key="10">
    <source>
        <dbReference type="ARBA" id="ARBA00023004"/>
    </source>
</evidence>
<comment type="caution">
    <text evidence="15">The sequence shown here is derived from an EMBL/GenBank/DDBJ whole genome shotgun (WGS) entry which is preliminary data.</text>
</comment>
<keyword evidence="12" id="KW-0472">Membrane</keyword>
<dbReference type="PANTHER" id="PTHR24292">
    <property type="entry name" value="CYTOCHROME P450"/>
    <property type="match status" value="1"/>
</dbReference>
<sequence>MWWILVAVAAALGYWLLTRPHKYWLKKGVKQGNPAFIFGESWAKMTQKQSFPEMVEMVYNMHPNTRYLGFYQFLLPTLVLKDPDLIKQITVKDFDHFVDHQPFVPEDSDPLWSNNLLALTGKRWREMRATLSPAFTSRKMKYMFALISQSGEQFVNYFLKKNEDVITVEMKDSFTRFANDVIANTAFGVECDSLVDQKNEFFLMGKEATDFSSVWKNFKFFLYFLAPKLSELFKVKFFSEEVSNFFTNLIKTNIQSREKHGIVRPDMIHLLLEARKNRLKHEESHSIQDTGFATVEEDEFTKNAKKIERVMTDQDITSQALVFFFAGFETVSSLMSLMSYELALNPDVQDKLVQEVDETLGTCNGKITYEGLFGMKYMDMVVSETLRKWPNTVITDRICTKPYTIEAKHPDEKPLHLEKNTTIWIPTFAIHRDPEYYPEPERFDPERFNDENKANIKPYTYLPFGVGPRNCIGSRFALLETKILFFYILSHFRIVPVQKTPIPLVLCKKQFNLNAEKGFWLGLKRRCKI</sequence>
<dbReference type="Gene3D" id="1.10.630.10">
    <property type="entry name" value="Cytochrome P450"/>
    <property type="match status" value="1"/>
</dbReference>
<gene>
    <name evidence="15" type="ORF">Zmor_022939</name>
</gene>
<evidence type="ECO:0000256" key="5">
    <source>
        <dbReference type="ARBA" id="ARBA00022617"/>
    </source>
</evidence>
<evidence type="ECO:0000256" key="9">
    <source>
        <dbReference type="ARBA" id="ARBA00023002"/>
    </source>
</evidence>
<accession>A0AA38HXB6</accession>
<evidence type="ECO:0000256" key="7">
    <source>
        <dbReference type="ARBA" id="ARBA00022824"/>
    </source>
</evidence>
<keyword evidence="11 14" id="KW-0503">Monooxygenase</keyword>
<name>A0AA38HXB6_9CUCU</name>
<keyword evidence="9 14" id="KW-0560">Oxidoreductase</keyword>
<dbReference type="FunFam" id="1.10.630.10:FF:000042">
    <property type="entry name" value="Cytochrome P450"/>
    <property type="match status" value="1"/>
</dbReference>
<dbReference type="InterPro" id="IPR050476">
    <property type="entry name" value="Insect_CytP450_Detox"/>
</dbReference>
<feature type="binding site" description="axial binding residue" evidence="13">
    <location>
        <position position="471"/>
    </location>
    <ligand>
        <name>heme</name>
        <dbReference type="ChEBI" id="CHEBI:30413"/>
    </ligand>
    <ligandPart>
        <name>Fe</name>
        <dbReference type="ChEBI" id="CHEBI:18248"/>
    </ligandPart>
</feature>
<evidence type="ECO:0000313" key="16">
    <source>
        <dbReference type="Proteomes" id="UP001168821"/>
    </source>
</evidence>
<proteinExistence type="inferred from homology"/>
<comment type="subcellular location">
    <subcellularLocation>
        <location evidence="3">Endoplasmic reticulum membrane</location>
        <topology evidence="3">Peripheral membrane protein</topology>
    </subcellularLocation>
    <subcellularLocation>
        <location evidence="2">Microsome membrane</location>
        <topology evidence="2">Peripheral membrane protein</topology>
    </subcellularLocation>
</comment>
<dbReference type="InterPro" id="IPR001128">
    <property type="entry name" value="Cyt_P450"/>
</dbReference>
<reference evidence="15" key="1">
    <citation type="journal article" date="2023" name="G3 (Bethesda)">
        <title>Whole genome assemblies of Zophobas morio and Tenebrio molitor.</title>
        <authorList>
            <person name="Kaur S."/>
            <person name="Stinson S.A."/>
            <person name="diCenzo G.C."/>
        </authorList>
    </citation>
    <scope>NUCLEOTIDE SEQUENCE</scope>
    <source>
        <strain evidence="15">QUZm001</strain>
    </source>
</reference>
<organism evidence="15 16">
    <name type="scientific">Zophobas morio</name>
    <dbReference type="NCBI Taxonomy" id="2755281"/>
    <lineage>
        <taxon>Eukaryota</taxon>
        <taxon>Metazoa</taxon>
        <taxon>Ecdysozoa</taxon>
        <taxon>Arthropoda</taxon>
        <taxon>Hexapoda</taxon>
        <taxon>Insecta</taxon>
        <taxon>Pterygota</taxon>
        <taxon>Neoptera</taxon>
        <taxon>Endopterygota</taxon>
        <taxon>Coleoptera</taxon>
        <taxon>Polyphaga</taxon>
        <taxon>Cucujiformia</taxon>
        <taxon>Tenebrionidae</taxon>
        <taxon>Zophobas</taxon>
    </lineage>
</organism>
<dbReference type="GO" id="GO:0004497">
    <property type="term" value="F:monooxygenase activity"/>
    <property type="evidence" value="ECO:0007669"/>
    <property type="project" value="UniProtKB-KW"/>
</dbReference>
<dbReference type="GO" id="GO:0020037">
    <property type="term" value="F:heme binding"/>
    <property type="evidence" value="ECO:0007669"/>
    <property type="project" value="InterPro"/>
</dbReference>
<keyword evidence="6 13" id="KW-0479">Metal-binding</keyword>
<dbReference type="CDD" id="cd11056">
    <property type="entry name" value="CYP6-like"/>
    <property type="match status" value="1"/>
</dbReference>
<evidence type="ECO:0000313" key="15">
    <source>
        <dbReference type="EMBL" id="KAJ3645271.1"/>
    </source>
</evidence>
<dbReference type="GO" id="GO:0005789">
    <property type="term" value="C:endoplasmic reticulum membrane"/>
    <property type="evidence" value="ECO:0007669"/>
    <property type="project" value="UniProtKB-SubCell"/>
</dbReference>
<dbReference type="InterPro" id="IPR017972">
    <property type="entry name" value="Cyt_P450_CS"/>
</dbReference>
<keyword evidence="5 13" id="KW-0349">Heme</keyword>
<comment type="similarity">
    <text evidence="4 14">Belongs to the cytochrome P450 family.</text>
</comment>